<name>A0A9Q1K5U7_9CARY</name>
<proteinExistence type="predicted"/>
<dbReference type="Proteomes" id="UP001153076">
    <property type="component" value="Unassembled WGS sequence"/>
</dbReference>
<evidence type="ECO:0000313" key="2">
    <source>
        <dbReference type="Proteomes" id="UP001153076"/>
    </source>
</evidence>
<reference evidence="1" key="1">
    <citation type="submission" date="2022-04" db="EMBL/GenBank/DDBJ databases">
        <title>Carnegiea gigantea Genome sequencing and assembly v2.</title>
        <authorList>
            <person name="Copetti D."/>
            <person name="Sanderson M.J."/>
            <person name="Burquez A."/>
            <person name="Wojciechowski M.F."/>
        </authorList>
    </citation>
    <scope>NUCLEOTIDE SEQUENCE</scope>
    <source>
        <strain evidence="1">SGP5-SGP5p</strain>
        <tissue evidence="1">Aerial part</tissue>
    </source>
</reference>
<gene>
    <name evidence="1" type="ORF">Cgig2_017378</name>
</gene>
<dbReference type="OrthoDB" id="10668519at2759"/>
<evidence type="ECO:0000313" key="1">
    <source>
        <dbReference type="EMBL" id="KAJ8436953.1"/>
    </source>
</evidence>
<dbReference type="AlphaFoldDB" id="A0A9Q1K5U7"/>
<protein>
    <submittedName>
        <fullName evidence="1">Uncharacterized protein</fullName>
    </submittedName>
</protein>
<comment type="caution">
    <text evidence="1">The sequence shown here is derived from an EMBL/GenBank/DDBJ whole genome shotgun (WGS) entry which is preliminary data.</text>
</comment>
<organism evidence="1 2">
    <name type="scientific">Carnegiea gigantea</name>
    <dbReference type="NCBI Taxonomy" id="171969"/>
    <lineage>
        <taxon>Eukaryota</taxon>
        <taxon>Viridiplantae</taxon>
        <taxon>Streptophyta</taxon>
        <taxon>Embryophyta</taxon>
        <taxon>Tracheophyta</taxon>
        <taxon>Spermatophyta</taxon>
        <taxon>Magnoliopsida</taxon>
        <taxon>eudicotyledons</taxon>
        <taxon>Gunneridae</taxon>
        <taxon>Pentapetalae</taxon>
        <taxon>Caryophyllales</taxon>
        <taxon>Cactineae</taxon>
        <taxon>Cactaceae</taxon>
        <taxon>Cactoideae</taxon>
        <taxon>Echinocereeae</taxon>
        <taxon>Carnegiea</taxon>
    </lineage>
</organism>
<keyword evidence="2" id="KW-1185">Reference proteome</keyword>
<accession>A0A9Q1K5U7</accession>
<sequence>MTIIEDPDGDDGAWIIDVPAVLLVPAGCQSVKNGPGSDPFVAILCHAIRVSEPPFFSFHGLQVSRTEYPHLQKSNGGPSESRRWILLANLILSFLSPSSSANDGLRRLNHRESGSLVSILIGTSLTEITILPRISSLPGPTFSSTVTIKSSSKGSDATNMSSSFHNGFTVGTGEGLVSRTWFTSWTLTWVTGGRPLSEGIKS</sequence>
<dbReference type="EMBL" id="JAKOGI010000323">
    <property type="protein sequence ID" value="KAJ8436953.1"/>
    <property type="molecule type" value="Genomic_DNA"/>
</dbReference>